<dbReference type="InterPro" id="IPR050789">
    <property type="entry name" value="Diverse_Enzym_Activities"/>
</dbReference>
<dbReference type="InterPro" id="IPR001466">
    <property type="entry name" value="Beta-lactam-related"/>
</dbReference>
<dbReference type="PANTHER" id="PTHR43283">
    <property type="entry name" value="BETA-LACTAMASE-RELATED"/>
    <property type="match status" value="1"/>
</dbReference>
<dbReference type="Pfam" id="PF00144">
    <property type="entry name" value="Beta-lactamase"/>
    <property type="match status" value="1"/>
</dbReference>
<proteinExistence type="inferred from homology"/>
<evidence type="ECO:0000259" key="3">
    <source>
        <dbReference type="Pfam" id="PF00144"/>
    </source>
</evidence>
<dbReference type="GO" id="GO:0016787">
    <property type="term" value="F:hydrolase activity"/>
    <property type="evidence" value="ECO:0007669"/>
    <property type="project" value="UniProtKB-KW"/>
</dbReference>
<evidence type="ECO:0000256" key="1">
    <source>
        <dbReference type="ARBA" id="ARBA00009009"/>
    </source>
</evidence>
<dbReference type="PANTHER" id="PTHR43283:SF17">
    <property type="entry name" value="(LOVD), PUTATIVE (AFU_ORTHOLOGUE AFUA_5G00920)-RELATED"/>
    <property type="match status" value="1"/>
</dbReference>
<keyword evidence="2" id="KW-0378">Hydrolase</keyword>
<dbReference type="Gene3D" id="3.40.710.10">
    <property type="entry name" value="DD-peptidase/beta-lactamase superfamily"/>
    <property type="match status" value="1"/>
</dbReference>
<dbReference type="InterPro" id="IPR012338">
    <property type="entry name" value="Beta-lactam/transpept-like"/>
</dbReference>
<dbReference type="Proteomes" id="UP000289323">
    <property type="component" value="Unassembled WGS sequence"/>
</dbReference>
<evidence type="ECO:0000256" key="2">
    <source>
        <dbReference type="ARBA" id="ARBA00022801"/>
    </source>
</evidence>
<gene>
    <name evidence="4" type="ORF">TT172_LOCUS6942</name>
</gene>
<dbReference type="SUPFAM" id="SSF56601">
    <property type="entry name" value="beta-lactamase/transpeptidase-like"/>
    <property type="match status" value="1"/>
</dbReference>
<evidence type="ECO:0000313" key="5">
    <source>
        <dbReference type="Proteomes" id="UP000289323"/>
    </source>
</evidence>
<feature type="domain" description="Beta-lactamase-related" evidence="3">
    <location>
        <begin position="6"/>
        <end position="378"/>
    </location>
</feature>
<protein>
    <submittedName>
        <fullName evidence="4">E5ab6650-12fe-44b0-a138-a513e67afa6c</fullName>
    </submittedName>
</protein>
<comment type="similarity">
    <text evidence="1">Belongs to the class-A beta-lactamase family.</text>
</comment>
<dbReference type="AlphaFoldDB" id="A0A446BPT5"/>
<sequence>MAHKIDKLYGDAVASGLLPGVSIFAGDKNGNLLYSKSIGKASMKEGRDLPFTDSTICIIASMTKLMTSVAVVQCVEQGKLDLDQDVRPMFPEMGRYGIISGFDDRTNQATFAPNDTPITLRMLLSHTSGHEYEWFNPLLEKWRASRGEEPWGGRTVADKLAVPLVFTPGTGFAYGAGHDWAGKAVEIATGITLEEFMRQHIWEPLGIENDVSFFPEKKENMKDRLADMSTLSDEGKPPATDVSDFDIRLGATDCLGGAGIFISPAAFYTFLSAVFRRDGRLMKPDSYAELFRPQLNSTTEQAFNDYLDSSAQNTEFLALGIPSTVRKTFSFAGMVTLSDQEGRSKKGTTYWAGLPGVIWFMDHEAGTYGTVFCQILPPMYPPILALHVEFQKAVLEIAEGK</sequence>
<accession>A0A446BPT5</accession>
<dbReference type="EMBL" id="OUUZ01000013">
    <property type="protein sequence ID" value="SPQ24523.1"/>
    <property type="molecule type" value="Genomic_DNA"/>
</dbReference>
<reference evidence="4 5" key="1">
    <citation type="submission" date="2018-04" db="EMBL/GenBank/DDBJ databases">
        <authorList>
            <person name="Huttner S."/>
            <person name="Dainat J."/>
        </authorList>
    </citation>
    <scope>NUCLEOTIDE SEQUENCE [LARGE SCALE GENOMIC DNA]</scope>
</reference>
<organism evidence="4 5">
    <name type="scientific">Thermothielavioides terrestris</name>
    <dbReference type="NCBI Taxonomy" id="2587410"/>
    <lineage>
        <taxon>Eukaryota</taxon>
        <taxon>Fungi</taxon>
        <taxon>Dikarya</taxon>
        <taxon>Ascomycota</taxon>
        <taxon>Pezizomycotina</taxon>
        <taxon>Sordariomycetes</taxon>
        <taxon>Sordariomycetidae</taxon>
        <taxon>Sordariales</taxon>
        <taxon>Chaetomiaceae</taxon>
        <taxon>Thermothielavioides</taxon>
    </lineage>
</organism>
<name>A0A446BPT5_9PEZI</name>
<evidence type="ECO:0000313" key="4">
    <source>
        <dbReference type="EMBL" id="SPQ24523.1"/>
    </source>
</evidence>